<sequence>MIVAGEFFFAAIGVLQFFSISILKNHPKPQNPVTSSLNLCSRQVHTLNYMNICPSCNEEGRITESKKENSQFVAGIVV</sequence>
<comment type="caution">
    <text evidence="2">The sequence shown here is derived from an EMBL/GenBank/DDBJ whole genome shotgun (WGS) entry which is preliminary data.</text>
</comment>
<feature type="chain" id="PRO_5044767849" description="Secreted protein" evidence="1">
    <location>
        <begin position="18"/>
        <end position="78"/>
    </location>
</feature>
<evidence type="ECO:0000313" key="2">
    <source>
        <dbReference type="EMBL" id="KAL1560118.1"/>
    </source>
</evidence>
<name>A0ABD1HX17_SALDI</name>
<proteinExistence type="predicted"/>
<evidence type="ECO:0000313" key="3">
    <source>
        <dbReference type="Proteomes" id="UP001567538"/>
    </source>
</evidence>
<keyword evidence="1" id="KW-0732">Signal</keyword>
<gene>
    <name evidence="2" type="ORF">AAHA92_10376</name>
</gene>
<organism evidence="2 3">
    <name type="scientific">Salvia divinorum</name>
    <name type="common">Maria pastora</name>
    <name type="synonym">Diviner's sage</name>
    <dbReference type="NCBI Taxonomy" id="28513"/>
    <lineage>
        <taxon>Eukaryota</taxon>
        <taxon>Viridiplantae</taxon>
        <taxon>Streptophyta</taxon>
        <taxon>Embryophyta</taxon>
        <taxon>Tracheophyta</taxon>
        <taxon>Spermatophyta</taxon>
        <taxon>Magnoliopsida</taxon>
        <taxon>eudicotyledons</taxon>
        <taxon>Gunneridae</taxon>
        <taxon>Pentapetalae</taxon>
        <taxon>asterids</taxon>
        <taxon>lamiids</taxon>
        <taxon>Lamiales</taxon>
        <taxon>Lamiaceae</taxon>
        <taxon>Nepetoideae</taxon>
        <taxon>Mentheae</taxon>
        <taxon>Salviinae</taxon>
        <taxon>Salvia</taxon>
        <taxon>Salvia subgen. Calosphace</taxon>
    </lineage>
</organism>
<dbReference type="EMBL" id="JBEAFC010000004">
    <property type="protein sequence ID" value="KAL1560118.1"/>
    <property type="molecule type" value="Genomic_DNA"/>
</dbReference>
<keyword evidence="3" id="KW-1185">Reference proteome</keyword>
<accession>A0ABD1HX17</accession>
<feature type="signal peptide" evidence="1">
    <location>
        <begin position="1"/>
        <end position="17"/>
    </location>
</feature>
<dbReference type="Proteomes" id="UP001567538">
    <property type="component" value="Unassembled WGS sequence"/>
</dbReference>
<reference evidence="2 3" key="1">
    <citation type="submission" date="2024-06" db="EMBL/GenBank/DDBJ databases">
        <title>A chromosome level genome sequence of Diviner's sage (Salvia divinorum).</title>
        <authorList>
            <person name="Ford S.A."/>
            <person name="Ro D.-K."/>
            <person name="Ness R.W."/>
            <person name="Phillips M.A."/>
        </authorList>
    </citation>
    <scope>NUCLEOTIDE SEQUENCE [LARGE SCALE GENOMIC DNA]</scope>
    <source>
        <strain evidence="2">SAF-2024a</strain>
        <tissue evidence="2">Leaf</tissue>
    </source>
</reference>
<protein>
    <recommendedName>
        <fullName evidence="4">Secreted protein</fullName>
    </recommendedName>
</protein>
<dbReference type="AlphaFoldDB" id="A0ABD1HX17"/>
<evidence type="ECO:0000256" key="1">
    <source>
        <dbReference type="SAM" id="SignalP"/>
    </source>
</evidence>
<evidence type="ECO:0008006" key="4">
    <source>
        <dbReference type="Google" id="ProtNLM"/>
    </source>
</evidence>